<comment type="function">
    <text evidence="4">Catalyzes the conversion of acetoacetate to acetone and carbon dioxide.</text>
</comment>
<evidence type="ECO:0000256" key="2">
    <source>
        <dbReference type="ARBA" id="ARBA00023239"/>
    </source>
</evidence>
<dbReference type="InterPro" id="IPR023653">
    <property type="entry name" value="Acetoacetate_decarboxylase_bac"/>
</dbReference>
<organism evidence="5 6">
    <name type="scientific">Sinomonas atrocyanea</name>
    <dbReference type="NCBI Taxonomy" id="37927"/>
    <lineage>
        <taxon>Bacteria</taxon>
        <taxon>Bacillati</taxon>
        <taxon>Actinomycetota</taxon>
        <taxon>Actinomycetes</taxon>
        <taxon>Micrococcales</taxon>
        <taxon>Micrococcaceae</taxon>
        <taxon>Sinomonas</taxon>
    </lineage>
</organism>
<dbReference type="Pfam" id="PF06314">
    <property type="entry name" value="ADC"/>
    <property type="match status" value="1"/>
</dbReference>
<dbReference type="EC" id="4.1.1.4" evidence="4"/>
<evidence type="ECO:0000313" key="6">
    <source>
        <dbReference type="Proteomes" id="UP000070134"/>
    </source>
</evidence>
<keyword evidence="3 4" id="KW-0704">Schiff base</keyword>
<evidence type="ECO:0000313" key="5">
    <source>
        <dbReference type="EMBL" id="AMM33530.1"/>
    </source>
</evidence>
<comment type="similarity">
    <text evidence="4">Belongs to the ADC family.</text>
</comment>
<dbReference type="KEGG" id="satk:SA2016_2865"/>
<protein>
    <recommendedName>
        <fullName evidence="4">Acetoacetate decarboxylase</fullName>
        <shortName evidence="4">AAD</shortName>
        <shortName evidence="4">ADC</shortName>
        <ecNumber evidence="4">4.1.1.4</ecNumber>
    </recommendedName>
</protein>
<proteinExistence type="inferred from homology"/>
<keyword evidence="2 4" id="KW-0456">Lyase</keyword>
<reference evidence="5 6" key="1">
    <citation type="submission" date="2016-02" db="EMBL/GenBank/DDBJ databases">
        <title>Complete genome of Sinomonas atrocyanea KCTC 3377.</title>
        <authorList>
            <person name="Kim K.M."/>
        </authorList>
    </citation>
    <scope>NUCLEOTIDE SEQUENCE [LARGE SCALE GENOMIC DNA]</scope>
    <source>
        <strain evidence="5 6">KCTC 3377</strain>
    </source>
</reference>
<feature type="active site" description="Schiff-base intermediate with acetoacetate" evidence="4">
    <location>
        <position position="133"/>
    </location>
</feature>
<keyword evidence="1 4" id="KW-0210">Decarboxylase</keyword>
<dbReference type="AlphaFoldDB" id="A0A127A252"/>
<evidence type="ECO:0000256" key="1">
    <source>
        <dbReference type="ARBA" id="ARBA00022793"/>
    </source>
</evidence>
<dbReference type="InterPro" id="IPR023375">
    <property type="entry name" value="ADC_dom_sf"/>
</dbReference>
<dbReference type="HAMAP" id="MF_00597">
    <property type="entry name" value="ADC"/>
    <property type="match status" value="1"/>
</dbReference>
<dbReference type="GO" id="GO:0047602">
    <property type="term" value="F:acetoacetate decarboxylase activity"/>
    <property type="evidence" value="ECO:0007669"/>
    <property type="project" value="UniProtKB-UniRule"/>
</dbReference>
<dbReference type="PATRIC" id="fig|37927.3.peg.2941"/>
<evidence type="ECO:0000256" key="4">
    <source>
        <dbReference type="HAMAP-Rule" id="MF_00597"/>
    </source>
</evidence>
<sequence length="263" mass="28904">MRAAPDPQRTHAGKPYASVLSNDVLRSTTTPLGGPAYPQGPYRFVSREYLNITYRTDPEALRAIVPEPLEVADPLVRFEVIRMPDSSGLGDYTESGQVLRVRHEGRDVDYIHSMYLDNGPAISLGREGSAYPKKLGRPRLFTDSDTLVGTLDYGSLRVATATMGFKHAPMDPEEARAEIAVPTLMLKLMPGYDGTPRIAELVQTQIEDLTIRGAWTGPARLELFAHAMAPLADLPVREIVSASHILTDLTLPRAELVHDYLAA</sequence>
<dbReference type="NCBIfam" id="NF002614">
    <property type="entry name" value="PRK02265.1"/>
    <property type="match status" value="1"/>
</dbReference>
<gene>
    <name evidence="4" type="primary">adc</name>
    <name evidence="5" type="ORF">SA2016_2865</name>
</gene>
<name>A0A127A252_9MICC</name>
<accession>A0A127A252</accession>
<evidence type="ECO:0000256" key="3">
    <source>
        <dbReference type="ARBA" id="ARBA00023270"/>
    </source>
</evidence>
<dbReference type="Proteomes" id="UP000070134">
    <property type="component" value="Chromosome"/>
</dbReference>
<comment type="catalytic activity">
    <reaction evidence="4">
        <text>acetoacetate + H(+) = acetone + CO2</text>
        <dbReference type="Rhea" id="RHEA:19729"/>
        <dbReference type="ChEBI" id="CHEBI:13705"/>
        <dbReference type="ChEBI" id="CHEBI:15347"/>
        <dbReference type="ChEBI" id="CHEBI:15378"/>
        <dbReference type="ChEBI" id="CHEBI:16526"/>
        <dbReference type="EC" id="4.1.1.4"/>
    </reaction>
</comment>
<dbReference type="InterPro" id="IPR010451">
    <property type="entry name" value="Acetoacetate_decarboxylase"/>
</dbReference>
<dbReference type="Gene3D" id="2.40.400.10">
    <property type="entry name" value="Acetoacetate decarboxylase-like"/>
    <property type="match status" value="1"/>
</dbReference>
<dbReference type="STRING" id="37927.SA2016_2865"/>
<keyword evidence="6" id="KW-1185">Reference proteome</keyword>
<dbReference type="EMBL" id="CP014518">
    <property type="protein sequence ID" value="AMM33530.1"/>
    <property type="molecule type" value="Genomic_DNA"/>
</dbReference>
<dbReference type="SUPFAM" id="SSF160104">
    <property type="entry name" value="Acetoacetate decarboxylase-like"/>
    <property type="match status" value="1"/>
</dbReference>